<evidence type="ECO:0000313" key="2">
    <source>
        <dbReference type="Proteomes" id="UP000006038"/>
    </source>
</evidence>
<dbReference type="Proteomes" id="UP000006038">
    <property type="component" value="Chromosome 1"/>
</dbReference>
<evidence type="ECO:0000313" key="1">
    <source>
        <dbReference type="EnsemblPlants" id="OB01G18010.1"/>
    </source>
</evidence>
<proteinExistence type="predicted"/>
<dbReference type="EnsemblPlants" id="OB01G18010.1">
    <property type="protein sequence ID" value="OB01G18010.1"/>
    <property type="gene ID" value="OB01G18010"/>
</dbReference>
<accession>J3KXU5</accession>
<sequence length="98" mass="10975">MIPTGITPLASSGTSYALVREAHLSVMAVEVCDTRRRERGVSVGGGGWTMVEEGERERRWKQADAWRRSTCGDVRRRGGCGCASLFHFKYLVRWNTVV</sequence>
<dbReference type="AlphaFoldDB" id="J3KXU5"/>
<name>J3KXU5_ORYBR</name>
<protein>
    <submittedName>
        <fullName evidence="1">Uncharacterized protein</fullName>
    </submittedName>
</protein>
<dbReference type="HOGENOM" id="CLU_2336996_0_0_1"/>
<organism evidence="1">
    <name type="scientific">Oryza brachyantha</name>
    <name type="common">malo sina</name>
    <dbReference type="NCBI Taxonomy" id="4533"/>
    <lineage>
        <taxon>Eukaryota</taxon>
        <taxon>Viridiplantae</taxon>
        <taxon>Streptophyta</taxon>
        <taxon>Embryophyta</taxon>
        <taxon>Tracheophyta</taxon>
        <taxon>Spermatophyta</taxon>
        <taxon>Magnoliopsida</taxon>
        <taxon>Liliopsida</taxon>
        <taxon>Poales</taxon>
        <taxon>Poaceae</taxon>
        <taxon>BOP clade</taxon>
        <taxon>Oryzoideae</taxon>
        <taxon>Oryzeae</taxon>
        <taxon>Oryzinae</taxon>
        <taxon>Oryza</taxon>
    </lineage>
</organism>
<reference evidence="1" key="1">
    <citation type="journal article" date="2013" name="Nat. Commun.">
        <title>Whole-genome sequencing of Oryza brachyantha reveals mechanisms underlying Oryza genome evolution.</title>
        <authorList>
            <person name="Chen J."/>
            <person name="Huang Q."/>
            <person name="Gao D."/>
            <person name="Wang J."/>
            <person name="Lang Y."/>
            <person name="Liu T."/>
            <person name="Li B."/>
            <person name="Bai Z."/>
            <person name="Luis Goicoechea J."/>
            <person name="Liang C."/>
            <person name="Chen C."/>
            <person name="Zhang W."/>
            <person name="Sun S."/>
            <person name="Liao Y."/>
            <person name="Zhang X."/>
            <person name="Yang L."/>
            <person name="Song C."/>
            <person name="Wang M."/>
            <person name="Shi J."/>
            <person name="Liu G."/>
            <person name="Liu J."/>
            <person name="Zhou H."/>
            <person name="Zhou W."/>
            <person name="Yu Q."/>
            <person name="An N."/>
            <person name="Chen Y."/>
            <person name="Cai Q."/>
            <person name="Wang B."/>
            <person name="Liu B."/>
            <person name="Min J."/>
            <person name="Huang Y."/>
            <person name="Wu H."/>
            <person name="Li Z."/>
            <person name="Zhang Y."/>
            <person name="Yin Y."/>
            <person name="Song W."/>
            <person name="Jiang J."/>
            <person name="Jackson S.A."/>
            <person name="Wing R.A."/>
            <person name="Wang J."/>
            <person name="Chen M."/>
        </authorList>
    </citation>
    <scope>NUCLEOTIDE SEQUENCE [LARGE SCALE GENOMIC DNA]</scope>
    <source>
        <strain evidence="1">cv. IRGC 101232</strain>
    </source>
</reference>
<keyword evidence="2" id="KW-1185">Reference proteome</keyword>
<reference evidence="1" key="2">
    <citation type="submission" date="2013-04" db="UniProtKB">
        <authorList>
            <consortium name="EnsemblPlants"/>
        </authorList>
    </citation>
    <scope>IDENTIFICATION</scope>
</reference>
<dbReference type="Gramene" id="OB01G18010.1">
    <property type="protein sequence ID" value="OB01G18010.1"/>
    <property type="gene ID" value="OB01G18010"/>
</dbReference>